<dbReference type="PROSITE" id="PS51123">
    <property type="entry name" value="OMPA_2"/>
    <property type="match status" value="1"/>
</dbReference>
<dbReference type="Gene3D" id="2.40.160.20">
    <property type="match status" value="1"/>
</dbReference>
<dbReference type="GO" id="GO:0016020">
    <property type="term" value="C:membrane"/>
    <property type="evidence" value="ECO:0007669"/>
    <property type="project" value="UniProtKB-UniRule"/>
</dbReference>
<dbReference type="PANTHER" id="PTHR30329">
    <property type="entry name" value="STATOR ELEMENT OF FLAGELLAR MOTOR COMPLEX"/>
    <property type="match status" value="1"/>
</dbReference>
<dbReference type="OrthoDB" id="1453138at2"/>
<dbReference type="CDD" id="cd07185">
    <property type="entry name" value="OmpA_C-like"/>
    <property type="match status" value="1"/>
</dbReference>
<dbReference type="InterPro" id="IPR050330">
    <property type="entry name" value="Bact_OuterMem_StrucFunc"/>
</dbReference>
<reference evidence="5" key="1">
    <citation type="submission" date="2016-04" db="EMBL/GenBank/DDBJ databases">
        <title>Complete Genome Sequences of Twelve Strains of a Stable Defined Moderately Diverse Mouse Microbiota 2 (sDMDMm2).</title>
        <authorList>
            <person name="Uchimura Y."/>
            <person name="Wyss M."/>
            <person name="Brugiroux S."/>
            <person name="Limenitakis J.P."/>
            <person name="Stecher B."/>
            <person name="McCoy K.D."/>
            <person name="Macpherson A.J."/>
        </authorList>
    </citation>
    <scope>NUCLEOTIDE SEQUENCE [LARGE SCALE GENOMIC DNA]</scope>
    <source>
        <strain evidence="5">YL27</strain>
    </source>
</reference>
<keyword evidence="1" id="KW-0472">Membrane</keyword>
<accession>A0A1B1SAR7</accession>
<dbReference type="EMBL" id="CP015402">
    <property type="protein sequence ID" value="ANU63887.1"/>
    <property type="molecule type" value="Genomic_DNA"/>
</dbReference>
<name>A0A1B1SAR7_9BACT</name>
<dbReference type="KEGG" id="pary:A4V02_09210"/>
<dbReference type="InterPro" id="IPR036737">
    <property type="entry name" value="OmpA-like_sf"/>
</dbReference>
<feature type="domain" description="OmpA-like" evidence="3">
    <location>
        <begin position="267"/>
        <end position="378"/>
    </location>
</feature>
<sequence length="378" mass="41679">MKFKKIFLTATLAAVAMGMSAQETVMVEESETVYRPNWYVQGQFGFQETLGETSFGKLMAPNAQIAVGYNFNQVVGLRLAANSWRSKAALSLDEHYYWKWNYIAPMLDVTFDITNLIGGFNPDRLVSFGVFAGVGANIAWDNGEAVKINDMLKPTIGGENVLRNIWDGTKVRMAGRMGINLDFNVAKNVQFGFEAQANFLNDDYNSKLAHNADWYFNFLAGVKYTFGGNSKKSTKMVAAPVVPCEPQIIEKIVEKVVEVPVAAPAQEQAKAEPLRRDVLFAINRSTIANDQQYKVKEVIEYLKANPAAKVVVTGYADKGTGSRAINLRLADQRSKVVAKAIIAGGIAADRVVTKSMGDDMYQPYIDPIQNRVAICVAE</sequence>
<proteinExistence type="predicted"/>
<dbReference type="InterPro" id="IPR011250">
    <property type="entry name" value="OMP/PagP_B-barrel"/>
</dbReference>
<keyword evidence="5" id="KW-1185">Reference proteome</keyword>
<dbReference type="RefSeq" id="WP_068961185.1">
    <property type="nucleotide sequence ID" value="NZ_CAJTAP010000003.1"/>
</dbReference>
<evidence type="ECO:0000313" key="4">
    <source>
        <dbReference type="EMBL" id="ANU63887.1"/>
    </source>
</evidence>
<feature type="signal peptide" evidence="2">
    <location>
        <begin position="1"/>
        <end position="21"/>
    </location>
</feature>
<organism evidence="4 5">
    <name type="scientific">Muribaculum intestinale</name>
    <dbReference type="NCBI Taxonomy" id="1796646"/>
    <lineage>
        <taxon>Bacteria</taxon>
        <taxon>Pseudomonadati</taxon>
        <taxon>Bacteroidota</taxon>
        <taxon>Bacteroidia</taxon>
        <taxon>Bacteroidales</taxon>
        <taxon>Muribaculaceae</taxon>
        <taxon>Muribaculum</taxon>
    </lineage>
</organism>
<dbReference type="STRING" id="1796646.A4V02_09210"/>
<dbReference type="Proteomes" id="UP000186351">
    <property type="component" value="Chromosome"/>
</dbReference>
<dbReference type="SUPFAM" id="SSF56925">
    <property type="entry name" value="OMPA-like"/>
    <property type="match status" value="1"/>
</dbReference>
<evidence type="ECO:0000256" key="2">
    <source>
        <dbReference type="SAM" id="SignalP"/>
    </source>
</evidence>
<dbReference type="PANTHER" id="PTHR30329:SF21">
    <property type="entry name" value="LIPOPROTEIN YIAD-RELATED"/>
    <property type="match status" value="1"/>
</dbReference>
<dbReference type="SUPFAM" id="SSF103088">
    <property type="entry name" value="OmpA-like"/>
    <property type="match status" value="1"/>
</dbReference>
<feature type="chain" id="PRO_5008529345" description="OmpA-like domain-containing protein" evidence="2">
    <location>
        <begin position="22"/>
        <end position="378"/>
    </location>
</feature>
<protein>
    <recommendedName>
        <fullName evidence="3">OmpA-like domain-containing protein</fullName>
    </recommendedName>
</protein>
<dbReference type="Pfam" id="PF00691">
    <property type="entry name" value="OmpA"/>
    <property type="match status" value="1"/>
</dbReference>
<evidence type="ECO:0000259" key="3">
    <source>
        <dbReference type="PROSITE" id="PS51123"/>
    </source>
</evidence>
<evidence type="ECO:0000313" key="5">
    <source>
        <dbReference type="Proteomes" id="UP000186351"/>
    </source>
</evidence>
<dbReference type="AlphaFoldDB" id="A0A1B1SAR7"/>
<dbReference type="GeneID" id="65537045"/>
<dbReference type="InterPro" id="IPR006665">
    <property type="entry name" value="OmpA-like"/>
</dbReference>
<dbReference type="Gene3D" id="3.30.1330.60">
    <property type="entry name" value="OmpA-like domain"/>
    <property type="match status" value="1"/>
</dbReference>
<keyword evidence="2" id="KW-0732">Signal</keyword>
<accession>A0A1Z2XHV8</accession>
<evidence type="ECO:0000256" key="1">
    <source>
        <dbReference type="PROSITE-ProRule" id="PRU00473"/>
    </source>
</evidence>
<gene>
    <name evidence="4" type="ORF">A4V02_09210</name>
</gene>